<dbReference type="Pfam" id="PF00953">
    <property type="entry name" value="Glycos_transf_4"/>
    <property type="match status" value="1"/>
</dbReference>
<dbReference type="PANTHER" id="PTHR22926:SF3">
    <property type="entry name" value="UNDECAPRENYL-PHOSPHATE ALPHA-N-ACETYLGLUCOSAMINYL 1-PHOSPHATE TRANSFERASE"/>
    <property type="match status" value="1"/>
</dbReference>
<feature type="transmembrane region" description="Helical" evidence="7">
    <location>
        <begin position="49"/>
        <end position="68"/>
    </location>
</feature>
<dbReference type="InterPro" id="IPR000715">
    <property type="entry name" value="Glycosyl_transferase_4"/>
</dbReference>
<dbReference type="CDD" id="cd06912">
    <property type="entry name" value="GT_MraY_like"/>
    <property type="match status" value="1"/>
</dbReference>
<evidence type="ECO:0000256" key="7">
    <source>
        <dbReference type="SAM" id="Phobius"/>
    </source>
</evidence>
<keyword evidence="9" id="KW-1185">Reference proteome</keyword>
<evidence type="ECO:0000256" key="3">
    <source>
        <dbReference type="ARBA" id="ARBA00022679"/>
    </source>
</evidence>
<feature type="transmembrane region" description="Helical" evidence="7">
    <location>
        <begin position="341"/>
        <end position="360"/>
    </location>
</feature>
<protein>
    <submittedName>
        <fullName evidence="8">Glycosyltransferase</fullName>
    </submittedName>
</protein>
<feature type="transmembrane region" description="Helical" evidence="7">
    <location>
        <begin position="252"/>
        <end position="272"/>
    </location>
</feature>
<dbReference type="PANTHER" id="PTHR22926">
    <property type="entry name" value="PHOSPHO-N-ACETYLMURAMOYL-PENTAPEPTIDE-TRANSFERASE"/>
    <property type="match status" value="1"/>
</dbReference>
<keyword evidence="2" id="KW-1003">Cell membrane</keyword>
<evidence type="ECO:0000313" key="8">
    <source>
        <dbReference type="EMBL" id="MCS0606976.1"/>
    </source>
</evidence>
<comment type="subcellular location">
    <subcellularLocation>
        <location evidence="1">Cell membrane</location>
        <topology evidence="1">Multi-pass membrane protein</topology>
    </subcellularLocation>
</comment>
<evidence type="ECO:0000256" key="1">
    <source>
        <dbReference type="ARBA" id="ARBA00004651"/>
    </source>
</evidence>
<dbReference type="RefSeq" id="WP_258854756.1">
    <property type="nucleotide sequence ID" value="NZ_JANUGV010000001.1"/>
</dbReference>
<dbReference type="EMBL" id="JANUGV010000001">
    <property type="protein sequence ID" value="MCS0606976.1"/>
    <property type="molecule type" value="Genomic_DNA"/>
</dbReference>
<gene>
    <name evidence="8" type="ORF">NX773_02205</name>
</gene>
<comment type="caution">
    <text evidence="8">The sequence shown here is derived from an EMBL/GenBank/DDBJ whole genome shotgun (WGS) entry which is preliminary data.</text>
</comment>
<evidence type="ECO:0000256" key="6">
    <source>
        <dbReference type="ARBA" id="ARBA00023136"/>
    </source>
</evidence>
<feature type="transmembrane region" description="Helical" evidence="7">
    <location>
        <begin position="145"/>
        <end position="165"/>
    </location>
</feature>
<keyword evidence="6 7" id="KW-0472">Membrane</keyword>
<proteinExistence type="predicted"/>
<feature type="transmembrane region" description="Helical" evidence="7">
    <location>
        <begin position="172"/>
        <end position="192"/>
    </location>
</feature>
<evidence type="ECO:0000256" key="4">
    <source>
        <dbReference type="ARBA" id="ARBA00022692"/>
    </source>
</evidence>
<dbReference type="Proteomes" id="UP001205861">
    <property type="component" value="Unassembled WGS sequence"/>
</dbReference>
<organism evidence="8 9">
    <name type="scientific">Massilia solisilvae</name>
    <dbReference type="NCBI Taxonomy" id="1811225"/>
    <lineage>
        <taxon>Bacteria</taxon>
        <taxon>Pseudomonadati</taxon>
        <taxon>Pseudomonadota</taxon>
        <taxon>Betaproteobacteria</taxon>
        <taxon>Burkholderiales</taxon>
        <taxon>Oxalobacteraceae</taxon>
        <taxon>Telluria group</taxon>
        <taxon>Massilia</taxon>
    </lineage>
</organism>
<sequence>MMNQLLGITLAAIALSVSASILIVWSQRWHGKHTLDHDLAGVQKFHTTAVPRIGGLAIVFAITAVLLARRGDWLAGAAATEHGNTALRLLIAGLPAFAAGIVEDLTKKVSVRARLFASIASALAASWLLGAIVREVDIWGVDRLLQWGPPALVVTAIVVAGGINAINIIDGFNGLAASIVTVMLAALGAVAWSVGDQLVAELAAIGAGAAIGFVFVNYPMGRIFLGDGGAYFLGFWVAEVGVLLLVRDPDVSAWQVLSICAYPVIEVLFSIYRRKIVRQASPGAPDALHLHTLVYRRVVTRFVRIDPQRPWKRNAAVVCVTLPWVAIAATLSVLVGDSLPGAVLLTLAQVVVYVAVYARLVRGHWLRRQPLEGAVKPAAQAESLDEVPARTAVR</sequence>
<feature type="transmembrane region" description="Helical" evidence="7">
    <location>
        <begin position="198"/>
        <end position="216"/>
    </location>
</feature>
<evidence type="ECO:0000313" key="9">
    <source>
        <dbReference type="Proteomes" id="UP001205861"/>
    </source>
</evidence>
<name>A0ABT2BEY3_9BURK</name>
<keyword evidence="3" id="KW-0808">Transferase</keyword>
<keyword evidence="4 7" id="KW-0812">Transmembrane</keyword>
<feature type="transmembrane region" description="Helical" evidence="7">
    <location>
        <begin position="115"/>
        <end position="133"/>
    </location>
</feature>
<feature type="transmembrane region" description="Helical" evidence="7">
    <location>
        <begin position="228"/>
        <end position="246"/>
    </location>
</feature>
<feature type="transmembrane region" description="Helical" evidence="7">
    <location>
        <begin position="314"/>
        <end position="335"/>
    </location>
</feature>
<evidence type="ECO:0000256" key="5">
    <source>
        <dbReference type="ARBA" id="ARBA00022989"/>
    </source>
</evidence>
<evidence type="ECO:0000256" key="2">
    <source>
        <dbReference type="ARBA" id="ARBA00022475"/>
    </source>
</evidence>
<keyword evidence="5 7" id="KW-1133">Transmembrane helix</keyword>
<reference evidence="8 9" key="1">
    <citation type="submission" date="2022-08" db="EMBL/GenBank/DDBJ databases">
        <title>Reclassification of Massilia species as members of the genera Telluria, Duganella, Pseudoduganella, Mokoshia gen. nov. and Zemynaea gen. nov. using orthogonal and non-orthogonal genome-based approaches.</title>
        <authorList>
            <person name="Bowman J.P."/>
        </authorList>
    </citation>
    <scope>NUCLEOTIDE SEQUENCE [LARGE SCALE GENOMIC DNA]</scope>
    <source>
        <strain evidence="8 9">JCM 31607</strain>
    </source>
</reference>
<accession>A0ABT2BEY3</accession>